<evidence type="ECO:0000313" key="1">
    <source>
        <dbReference type="EMBL" id="GCE62242.1"/>
    </source>
</evidence>
<dbReference type="RefSeq" id="WP_123230663.1">
    <property type="nucleotide sequence ID" value="NZ_BIFY01000117.1"/>
</dbReference>
<protein>
    <submittedName>
        <fullName evidence="1">Uncharacterized protein</fullName>
    </submittedName>
</protein>
<proteinExistence type="predicted"/>
<dbReference type="EMBL" id="BIFY01000117">
    <property type="protein sequence ID" value="GCE62242.1"/>
    <property type="molecule type" value="Genomic_DNA"/>
</dbReference>
<name>A0A402DJ34_MICAE</name>
<sequence length="191" mass="22242">MNQMETQKCDLCRGGFCTLCPQTKKDWDLDRLFEDLKCVLILQDEYESIDKVPKEAWKSAQRGNKTLKPKEKCWLCLLLQGYDVKQIESYLCLTNIKGDLSKSIYKWTSFLASGKQIGDWARVPIYLEHHVNSAYTWNYRKNTYPSVKNEEIGINIKLSKTDKNSINHSIIVEAFRLLKVDIKEENIQIIG</sequence>
<comment type="caution">
    <text evidence="1">The sequence shown here is derived from an EMBL/GenBank/DDBJ whole genome shotgun (WGS) entry which is preliminary data.</text>
</comment>
<gene>
    <name evidence="1" type="ORF">MiAbB_04188</name>
</gene>
<accession>A0A402DJ34</accession>
<reference evidence="2" key="1">
    <citation type="submission" date="2018-12" db="EMBL/GenBank/DDBJ databases">
        <title>Genome sequence of Microcystis aeruginosa NIES-4285.</title>
        <authorList>
            <person name="Tanabe Y."/>
        </authorList>
    </citation>
    <scope>NUCLEOTIDE SEQUENCE [LARGE SCALE GENOMIC DNA]</scope>
    <source>
        <strain evidence="2">NIES-4285</strain>
    </source>
</reference>
<evidence type="ECO:0000313" key="2">
    <source>
        <dbReference type="Proteomes" id="UP000289660"/>
    </source>
</evidence>
<dbReference type="Proteomes" id="UP000289660">
    <property type="component" value="Unassembled WGS sequence"/>
</dbReference>
<dbReference type="AlphaFoldDB" id="A0A402DJ34"/>
<organism evidence="1 2">
    <name type="scientific">Microcystis aeruginosa NIES-4285</name>
    <dbReference type="NCBI Taxonomy" id="2497681"/>
    <lineage>
        <taxon>Bacteria</taxon>
        <taxon>Bacillati</taxon>
        <taxon>Cyanobacteriota</taxon>
        <taxon>Cyanophyceae</taxon>
        <taxon>Oscillatoriophycideae</taxon>
        <taxon>Chroococcales</taxon>
        <taxon>Microcystaceae</taxon>
        <taxon>Microcystis</taxon>
    </lineage>
</organism>